<evidence type="ECO:0000256" key="3">
    <source>
        <dbReference type="SAM" id="Phobius"/>
    </source>
</evidence>
<keyword evidence="3" id="KW-0812">Transmembrane</keyword>
<dbReference type="Pfam" id="PF04977">
    <property type="entry name" value="DivIC"/>
    <property type="match status" value="1"/>
</dbReference>
<gene>
    <name evidence="4" type="ORF">GCM10011583_47240</name>
</gene>
<sequence>MAANRDRFSTATKIRILGEQTAARVYRSQTRRQARRSRLTGRAAFLVLVVCSLIVALAYPMRQYVSQRSDIAEQEQLTREAAKRVEELRDEKARLQDDAYIQRLAREHLHYVMPGETGYVMADPRAAEEHRTDQGAADRPWYSNLLDGVDSADRTDR</sequence>
<keyword evidence="3" id="KW-1133">Transmembrane helix</keyword>
<dbReference type="Proteomes" id="UP000660265">
    <property type="component" value="Unassembled WGS sequence"/>
</dbReference>
<dbReference type="RefSeq" id="WP_189109531.1">
    <property type="nucleotide sequence ID" value="NZ_BMMV01000016.1"/>
</dbReference>
<reference evidence="5" key="1">
    <citation type="journal article" date="2019" name="Int. J. Syst. Evol. Microbiol.">
        <title>The Global Catalogue of Microorganisms (GCM) 10K type strain sequencing project: providing services to taxonomists for standard genome sequencing and annotation.</title>
        <authorList>
            <consortium name="The Broad Institute Genomics Platform"/>
            <consortium name="The Broad Institute Genome Sequencing Center for Infectious Disease"/>
            <person name="Wu L."/>
            <person name="Ma J."/>
        </authorList>
    </citation>
    <scope>NUCLEOTIDE SEQUENCE [LARGE SCALE GENOMIC DNA]</scope>
    <source>
        <strain evidence="5">CGMCC 4.7275</strain>
    </source>
</reference>
<protein>
    <recommendedName>
        <fullName evidence="6">Septum formation initiator family protein</fullName>
    </recommendedName>
</protein>
<name>A0ABQ2EJC2_9ACTN</name>
<feature type="coiled-coil region" evidence="1">
    <location>
        <begin position="71"/>
        <end position="98"/>
    </location>
</feature>
<dbReference type="InterPro" id="IPR007060">
    <property type="entry name" value="FtsL/DivIC"/>
</dbReference>
<proteinExistence type="predicted"/>
<keyword evidence="1" id="KW-0175">Coiled coil</keyword>
<accession>A0ABQ2EJC2</accession>
<evidence type="ECO:0008006" key="6">
    <source>
        <dbReference type="Google" id="ProtNLM"/>
    </source>
</evidence>
<feature type="transmembrane region" description="Helical" evidence="3">
    <location>
        <begin position="39"/>
        <end position="59"/>
    </location>
</feature>
<evidence type="ECO:0000256" key="2">
    <source>
        <dbReference type="SAM" id="MobiDB-lite"/>
    </source>
</evidence>
<keyword evidence="5" id="KW-1185">Reference proteome</keyword>
<feature type="region of interest" description="Disordered" evidence="2">
    <location>
        <begin position="125"/>
        <end position="157"/>
    </location>
</feature>
<evidence type="ECO:0000256" key="1">
    <source>
        <dbReference type="SAM" id="Coils"/>
    </source>
</evidence>
<dbReference type="EMBL" id="BMMV01000016">
    <property type="protein sequence ID" value="GGK09688.1"/>
    <property type="molecule type" value="Genomic_DNA"/>
</dbReference>
<organism evidence="4 5">
    <name type="scientific">Streptomyces camponoticapitis</name>
    <dbReference type="NCBI Taxonomy" id="1616125"/>
    <lineage>
        <taxon>Bacteria</taxon>
        <taxon>Bacillati</taxon>
        <taxon>Actinomycetota</taxon>
        <taxon>Actinomycetes</taxon>
        <taxon>Kitasatosporales</taxon>
        <taxon>Streptomycetaceae</taxon>
        <taxon>Streptomyces</taxon>
    </lineage>
</organism>
<evidence type="ECO:0000313" key="4">
    <source>
        <dbReference type="EMBL" id="GGK09688.1"/>
    </source>
</evidence>
<comment type="caution">
    <text evidence="4">The sequence shown here is derived from an EMBL/GenBank/DDBJ whole genome shotgun (WGS) entry which is preliminary data.</text>
</comment>
<evidence type="ECO:0000313" key="5">
    <source>
        <dbReference type="Proteomes" id="UP000660265"/>
    </source>
</evidence>
<keyword evidence="3" id="KW-0472">Membrane</keyword>